<dbReference type="EMBL" id="CADIKH010000048">
    <property type="protein sequence ID" value="CAB3770761.1"/>
    <property type="molecule type" value="Genomic_DNA"/>
</dbReference>
<dbReference type="GO" id="GO:0005737">
    <property type="term" value="C:cytoplasm"/>
    <property type="evidence" value="ECO:0007669"/>
    <property type="project" value="UniProtKB-SubCell"/>
</dbReference>
<keyword evidence="7" id="KW-1185">Reference proteome</keyword>
<dbReference type="GO" id="GO:0015074">
    <property type="term" value="P:DNA integration"/>
    <property type="evidence" value="ECO:0007669"/>
    <property type="project" value="UniProtKB-KW"/>
</dbReference>
<feature type="region of interest" description="Disordered" evidence="4">
    <location>
        <begin position="290"/>
        <end position="313"/>
    </location>
</feature>
<evidence type="ECO:0000313" key="7">
    <source>
        <dbReference type="Proteomes" id="UP000494363"/>
    </source>
</evidence>
<dbReference type="PANTHER" id="PTHR30349:SF77">
    <property type="entry name" value="TYROSINE RECOMBINASE XERC"/>
    <property type="match status" value="1"/>
</dbReference>
<evidence type="ECO:0000259" key="5">
    <source>
        <dbReference type="PROSITE" id="PS51898"/>
    </source>
</evidence>
<dbReference type="GO" id="GO:0006310">
    <property type="term" value="P:DNA recombination"/>
    <property type="evidence" value="ECO:0007669"/>
    <property type="project" value="UniProtKB-KW"/>
</dbReference>
<accession>A0A6J5EZA4</accession>
<sequence>MHQSRPDHLIATQPDCEAYKDFLKAPSPAFVGPRFARSSLGWRPFASTDLTADTQKYAVRALRAAFAWLVDVRYLAGNPWKAVKDPVVVEREVDVDIGRALPASLWHRARREKTRPSPHGDQKSPVWELTGIGKRNKERTVPVSPAAIDALRAHWADRGLEFDTATAGPLVRPVFIPPTPLALARHGDGTDESYVPDGINKMVRWAMKRLVAGMPDLTVAEMTQLASTSPHAFRHTFGTQAGANDVPLDVIQRIMGHASLQTTTIYVQAERERMMKESAEYFMKTLPKSDAQGVGDASAQTTSNVPFPARPDV</sequence>
<organism evidence="6 7">
    <name type="scientific">Paraburkholderia humisilvae</name>
    <dbReference type="NCBI Taxonomy" id="627669"/>
    <lineage>
        <taxon>Bacteria</taxon>
        <taxon>Pseudomonadati</taxon>
        <taxon>Pseudomonadota</taxon>
        <taxon>Betaproteobacteria</taxon>
        <taxon>Burkholderiales</taxon>
        <taxon>Burkholderiaceae</taxon>
        <taxon>Paraburkholderia</taxon>
    </lineage>
</organism>
<dbReference type="InterPro" id="IPR011010">
    <property type="entry name" value="DNA_brk_join_enz"/>
</dbReference>
<dbReference type="InterPro" id="IPR002104">
    <property type="entry name" value="Integrase_catalytic"/>
</dbReference>
<dbReference type="GO" id="GO:0003677">
    <property type="term" value="F:DNA binding"/>
    <property type="evidence" value="ECO:0007669"/>
    <property type="project" value="InterPro"/>
</dbReference>
<dbReference type="SUPFAM" id="SSF56349">
    <property type="entry name" value="DNA breaking-rejoining enzymes"/>
    <property type="match status" value="1"/>
</dbReference>
<proteinExistence type="predicted"/>
<evidence type="ECO:0000256" key="3">
    <source>
        <dbReference type="ARBA" id="ARBA00023172"/>
    </source>
</evidence>
<gene>
    <name evidence="6" type="primary">xerC_9</name>
    <name evidence="6" type="ORF">LMG29542_06435</name>
</gene>
<evidence type="ECO:0000313" key="6">
    <source>
        <dbReference type="EMBL" id="CAB3770761.1"/>
    </source>
</evidence>
<evidence type="ECO:0000256" key="2">
    <source>
        <dbReference type="ARBA" id="ARBA00022908"/>
    </source>
</evidence>
<comment type="subcellular location">
    <subcellularLocation>
        <location evidence="1">Cytoplasm</location>
    </subcellularLocation>
</comment>
<reference evidence="6 7" key="1">
    <citation type="submission" date="2020-04" db="EMBL/GenBank/DDBJ databases">
        <authorList>
            <person name="De Canck E."/>
        </authorList>
    </citation>
    <scope>NUCLEOTIDE SEQUENCE [LARGE SCALE GENOMIC DNA]</scope>
    <source>
        <strain evidence="6 7">LMG 29542</strain>
    </source>
</reference>
<protein>
    <submittedName>
        <fullName evidence="6">Tyrosine recombinase XerC</fullName>
    </submittedName>
</protein>
<dbReference type="Pfam" id="PF00589">
    <property type="entry name" value="Phage_integrase"/>
    <property type="match status" value="1"/>
</dbReference>
<dbReference type="Gene3D" id="1.10.443.10">
    <property type="entry name" value="Intergrase catalytic core"/>
    <property type="match status" value="1"/>
</dbReference>
<keyword evidence="3" id="KW-0233">DNA recombination</keyword>
<dbReference type="AlphaFoldDB" id="A0A6J5EZA4"/>
<dbReference type="PANTHER" id="PTHR30349">
    <property type="entry name" value="PHAGE INTEGRASE-RELATED"/>
    <property type="match status" value="1"/>
</dbReference>
<dbReference type="RefSeq" id="WP_246356136.1">
    <property type="nucleotide sequence ID" value="NZ_CADIKH010000048.1"/>
</dbReference>
<dbReference type="Proteomes" id="UP000494363">
    <property type="component" value="Unassembled WGS sequence"/>
</dbReference>
<keyword evidence="2" id="KW-0229">DNA integration</keyword>
<feature type="domain" description="Tyr recombinase" evidence="5">
    <location>
        <begin position="70"/>
        <end position="280"/>
    </location>
</feature>
<dbReference type="InterPro" id="IPR013762">
    <property type="entry name" value="Integrase-like_cat_sf"/>
</dbReference>
<name>A0A6J5EZA4_9BURK</name>
<evidence type="ECO:0000256" key="4">
    <source>
        <dbReference type="SAM" id="MobiDB-lite"/>
    </source>
</evidence>
<dbReference type="InterPro" id="IPR050090">
    <property type="entry name" value="Tyrosine_recombinase_XerCD"/>
</dbReference>
<dbReference type="PROSITE" id="PS51898">
    <property type="entry name" value="TYR_RECOMBINASE"/>
    <property type="match status" value="1"/>
</dbReference>
<evidence type="ECO:0000256" key="1">
    <source>
        <dbReference type="ARBA" id="ARBA00004496"/>
    </source>
</evidence>